<sequence>MTNRSLEIVPGGTSNLADDAYHRIHRDIISCRLLPDSTVTEPMLMETYRIGKNSCRSALARLAHDNLIISRPRKGYRISPILLQDVEEIFTMRAELEPLAARLAVGKVNIESLKQLEAACRQRHKVTLPERIGIFMDANKLFHLEIAKASGNQRLFLTLSRLMNEMSRLVALGYNVQGTQPEIKHDHNAMIEAFIKEDSDKVESITKQHIHTFQKMTYEHLYSTLKSSKTILPLIDRRIFG</sequence>
<comment type="caution">
    <text evidence="6">The sequence shown here is derived from an EMBL/GenBank/DDBJ whole genome shotgun (WGS) entry which is preliminary data.</text>
</comment>
<dbReference type="Pfam" id="PF07729">
    <property type="entry name" value="FCD"/>
    <property type="match status" value="1"/>
</dbReference>
<organism evidence="6 7">
    <name type="scientific">Billgrantia endophytica</name>
    <dbReference type="NCBI Taxonomy" id="2033802"/>
    <lineage>
        <taxon>Bacteria</taxon>
        <taxon>Pseudomonadati</taxon>
        <taxon>Pseudomonadota</taxon>
        <taxon>Gammaproteobacteria</taxon>
        <taxon>Oceanospirillales</taxon>
        <taxon>Halomonadaceae</taxon>
        <taxon>Billgrantia</taxon>
    </lineage>
</organism>
<dbReference type="InterPro" id="IPR000524">
    <property type="entry name" value="Tscrpt_reg_HTH_GntR"/>
</dbReference>
<protein>
    <submittedName>
        <fullName evidence="6">GntR family transcriptional regulator</fullName>
    </submittedName>
</protein>
<evidence type="ECO:0000256" key="2">
    <source>
        <dbReference type="ARBA" id="ARBA00023125"/>
    </source>
</evidence>
<feature type="domain" description="GntR C-terminal" evidence="5">
    <location>
        <begin position="88"/>
        <end position="212"/>
    </location>
</feature>
<dbReference type="PANTHER" id="PTHR43537:SF45">
    <property type="entry name" value="GNTR FAMILY REGULATORY PROTEIN"/>
    <property type="match status" value="1"/>
</dbReference>
<dbReference type="SMART" id="SM00895">
    <property type="entry name" value="FCD"/>
    <property type="match status" value="1"/>
</dbReference>
<dbReference type="InterPro" id="IPR011711">
    <property type="entry name" value="GntR_C"/>
</dbReference>
<dbReference type="SMART" id="SM00345">
    <property type="entry name" value="HTH_GNTR"/>
    <property type="match status" value="1"/>
</dbReference>
<gene>
    <name evidence="6" type="ORF">C1H69_06910</name>
</gene>
<keyword evidence="1" id="KW-0805">Transcription regulation</keyword>
<evidence type="ECO:0000256" key="3">
    <source>
        <dbReference type="ARBA" id="ARBA00023163"/>
    </source>
</evidence>
<dbReference type="SUPFAM" id="SSF46785">
    <property type="entry name" value="Winged helix' DNA-binding domain"/>
    <property type="match status" value="1"/>
</dbReference>
<evidence type="ECO:0000313" key="7">
    <source>
        <dbReference type="Proteomes" id="UP000235803"/>
    </source>
</evidence>
<dbReference type="Proteomes" id="UP000235803">
    <property type="component" value="Unassembled WGS sequence"/>
</dbReference>
<dbReference type="GO" id="GO:0003700">
    <property type="term" value="F:DNA-binding transcription factor activity"/>
    <property type="evidence" value="ECO:0007669"/>
    <property type="project" value="InterPro"/>
</dbReference>
<feature type="domain" description="HTH gntR-type" evidence="4">
    <location>
        <begin position="20"/>
        <end position="78"/>
    </location>
</feature>
<dbReference type="SUPFAM" id="SSF48008">
    <property type="entry name" value="GntR ligand-binding domain-like"/>
    <property type="match status" value="1"/>
</dbReference>
<dbReference type="AlphaFoldDB" id="A0A2N7U759"/>
<proteinExistence type="predicted"/>
<name>A0A2N7U759_9GAMM</name>
<dbReference type="PANTHER" id="PTHR43537">
    <property type="entry name" value="TRANSCRIPTIONAL REGULATOR, GNTR FAMILY"/>
    <property type="match status" value="1"/>
</dbReference>
<keyword evidence="7" id="KW-1185">Reference proteome</keyword>
<accession>A0A2N7U759</accession>
<keyword evidence="2" id="KW-0238">DNA-binding</keyword>
<dbReference type="Pfam" id="PF00392">
    <property type="entry name" value="GntR"/>
    <property type="match status" value="1"/>
</dbReference>
<evidence type="ECO:0000313" key="6">
    <source>
        <dbReference type="EMBL" id="PMR76273.1"/>
    </source>
</evidence>
<dbReference type="InterPro" id="IPR008920">
    <property type="entry name" value="TF_FadR/GntR_C"/>
</dbReference>
<keyword evidence="3" id="KW-0804">Transcription</keyword>
<dbReference type="OrthoDB" id="6627771at2"/>
<evidence type="ECO:0000259" key="5">
    <source>
        <dbReference type="SMART" id="SM00895"/>
    </source>
</evidence>
<dbReference type="InterPro" id="IPR036388">
    <property type="entry name" value="WH-like_DNA-bd_sf"/>
</dbReference>
<dbReference type="Gene3D" id="1.20.120.530">
    <property type="entry name" value="GntR ligand-binding domain-like"/>
    <property type="match status" value="1"/>
</dbReference>
<dbReference type="EMBL" id="PNRF01000013">
    <property type="protein sequence ID" value="PMR76273.1"/>
    <property type="molecule type" value="Genomic_DNA"/>
</dbReference>
<dbReference type="Gene3D" id="1.10.10.10">
    <property type="entry name" value="Winged helix-like DNA-binding domain superfamily/Winged helix DNA-binding domain"/>
    <property type="match status" value="1"/>
</dbReference>
<dbReference type="GO" id="GO:0003677">
    <property type="term" value="F:DNA binding"/>
    <property type="evidence" value="ECO:0007669"/>
    <property type="project" value="UniProtKB-KW"/>
</dbReference>
<reference evidence="6 7" key="1">
    <citation type="submission" date="2018-01" db="EMBL/GenBank/DDBJ databases">
        <title>Halomonas endophytica sp. nov., isolated from storage liquid in the stems of Populus euphratica.</title>
        <authorList>
            <person name="Chen C."/>
        </authorList>
    </citation>
    <scope>NUCLEOTIDE SEQUENCE [LARGE SCALE GENOMIC DNA]</scope>
    <source>
        <strain evidence="6 7">MC28</strain>
    </source>
</reference>
<dbReference type="InterPro" id="IPR036390">
    <property type="entry name" value="WH_DNA-bd_sf"/>
</dbReference>
<evidence type="ECO:0000259" key="4">
    <source>
        <dbReference type="SMART" id="SM00345"/>
    </source>
</evidence>
<evidence type="ECO:0000256" key="1">
    <source>
        <dbReference type="ARBA" id="ARBA00023015"/>
    </source>
</evidence>